<accession>A0A517QRE7</accession>
<dbReference type="RefSeq" id="WP_197441756.1">
    <property type="nucleotide sequence ID" value="NZ_CP036267.1"/>
</dbReference>
<feature type="transmembrane region" description="Helical" evidence="1">
    <location>
        <begin position="177"/>
        <end position="196"/>
    </location>
</feature>
<keyword evidence="1" id="KW-1133">Transmembrane helix</keyword>
<evidence type="ECO:0000256" key="1">
    <source>
        <dbReference type="SAM" id="Phobius"/>
    </source>
</evidence>
<keyword evidence="1" id="KW-0472">Membrane</keyword>
<dbReference type="EMBL" id="CP036267">
    <property type="protein sequence ID" value="QDT34200.1"/>
    <property type="molecule type" value="Genomic_DNA"/>
</dbReference>
<sequence length="197" mass="22114">MSLESKNETNTQDENDVSTFSTKHQLWTEIVEQRREGRVDFRATGNAFPLGETGDEPLGSSVRFWTVDVSTTGALIRTCTPLECQRMFIELFMPQLANSLIEVEVVRTLEDDSQALSGKFEASFLYGLQFLQIVSKEDVGFENFERTTEVPFLQQAESEIVTTSITDRFFNDTSSKIPFTAAMALVVLLSGLLFLVS</sequence>
<organism evidence="2 3">
    <name type="scientific">Thalassoglobus polymorphus</name>
    <dbReference type="NCBI Taxonomy" id="2527994"/>
    <lineage>
        <taxon>Bacteria</taxon>
        <taxon>Pseudomonadati</taxon>
        <taxon>Planctomycetota</taxon>
        <taxon>Planctomycetia</taxon>
        <taxon>Planctomycetales</taxon>
        <taxon>Planctomycetaceae</taxon>
        <taxon>Thalassoglobus</taxon>
    </lineage>
</organism>
<dbReference type="KEGG" id="tpol:Mal48_34600"/>
<protein>
    <submittedName>
        <fullName evidence="2">PilZ domain protein</fullName>
    </submittedName>
</protein>
<reference evidence="2 3" key="1">
    <citation type="submission" date="2019-02" db="EMBL/GenBank/DDBJ databases">
        <title>Deep-cultivation of Planctomycetes and their phenomic and genomic characterization uncovers novel biology.</title>
        <authorList>
            <person name="Wiegand S."/>
            <person name="Jogler M."/>
            <person name="Boedeker C."/>
            <person name="Pinto D."/>
            <person name="Vollmers J."/>
            <person name="Rivas-Marin E."/>
            <person name="Kohn T."/>
            <person name="Peeters S.H."/>
            <person name="Heuer A."/>
            <person name="Rast P."/>
            <person name="Oberbeckmann S."/>
            <person name="Bunk B."/>
            <person name="Jeske O."/>
            <person name="Meyerdierks A."/>
            <person name="Storesund J.E."/>
            <person name="Kallscheuer N."/>
            <person name="Luecker S."/>
            <person name="Lage O.M."/>
            <person name="Pohl T."/>
            <person name="Merkel B.J."/>
            <person name="Hornburger P."/>
            <person name="Mueller R.-W."/>
            <person name="Bruemmer F."/>
            <person name="Labrenz M."/>
            <person name="Spormann A.M."/>
            <person name="Op den Camp H."/>
            <person name="Overmann J."/>
            <person name="Amann R."/>
            <person name="Jetten M.S.M."/>
            <person name="Mascher T."/>
            <person name="Medema M.H."/>
            <person name="Devos D.P."/>
            <person name="Kaster A.-K."/>
            <person name="Ovreas L."/>
            <person name="Rohde M."/>
            <person name="Galperin M.Y."/>
            <person name="Jogler C."/>
        </authorList>
    </citation>
    <scope>NUCLEOTIDE SEQUENCE [LARGE SCALE GENOMIC DNA]</scope>
    <source>
        <strain evidence="2 3">Mal48</strain>
    </source>
</reference>
<evidence type="ECO:0000313" key="2">
    <source>
        <dbReference type="EMBL" id="QDT34200.1"/>
    </source>
</evidence>
<gene>
    <name evidence="2" type="ORF">Mal48_34600</name>
</gene>
<dbReference type="AlphaFoldDB" id="A0A517QRE7"/>
<dbReference type="Proteomes" id="UP000315724">
    <property type="component" value="Chromosome"/>
</dbReference>
<evidence type="ECO:0000313" key="3">
    <source>
        <dbReference type="Proteomes" id="UP000315724"/>
    </source>
</evidence>
<keyword evidence="3" id="KW-1185">Reference proteome</keyword>
<proteinExistence type="predicted"/>
<keyword evidence="1" id="KW-0812">Transmembrane</keyword>
<name>A0A517QRE7_9PLAN</name>